<dbReference type="Proteomes" id="UP001495147">
    <property type="component" value="Unassembled WGS sequence"/>
</dbReference>
<comment type="caution">
    <text evidence="2">The sequence shown here is derived from an EMBL/GenBank/DDBJ whole genome shotgun (WGS) entry which is preliminary data.</text>
</comment>
<dbReference type="Gene3D" id="3.40.1580.10">
    <property type="entry name" value="SMI1/KNR4-like"/>
    <property type="match status" value="1"/>
</dbReference>
<reference evidence="2 3" key="1">
    <citation type="submission" date="2024-05" db="EMBL/GenBank/DDBJ databases">
        <title>Roseateles sp. DJS-2-20 16S ribosomal RNA gene Genome sequencing and assembly.</title>
        <authorList>
            <person name="Woo H."/>
        </authorList>
    </citation>
    <scope>NUCLEOTIDE SEQUENCE [LARGE SCALE GENOMIC DNA]</scope>
    <source>
        <strain evidence="2 3">DJS-2-20</strain>
    </source>
</reference>
<keyword evidence="3" id="KW-1185">Reference proteome</keyword>
<dbReference type="EMBL" id="JBDPZD010000001">
    <property type="protein sequence ID" value="MEO3690604.1"/>
    <property type="molecule type" value="Genomic_DNA"/>
</dbReference>
<dbReference type="SUPFAM" id="SSF160631">
    <property type="entry name" value="SMI1/KNR4-like"/>
    <property type="match status" value="1"/>
</dbReference>
<gene>
    <name evidence="2" type="ORF">ABDJ85_03935</name>
</gene>
<evidence type="ECO:0000313" key="2">
    <source>
        <dbReference type="EMBL" id="MEO3690604.1"/>
    </source>
</evidence>
<dbReference type="RefSeq" id="WP_347703429.1">
    <property type="nucleotide sequence ID" value="NZ_JBDPZD010000001.1"/>
</dbReference>
<protein>
    <submittedName>
        <fullName evidence="2">SMI1/KNR4 family protein</fullName>
    </submittedName>
</protein>
<accession>A0ABV0FXF3</accession>
<dbReference type="InterPro" id="IPR018958">
    <property type="entry name" value="Knr4/Smi1-like_dom"/>
</dbReference>
<evidence type="ECO:0000313" key="3">
    <source>
        <dbReference type="Proteomes" id="UP001495147"/>
    </source>
</evidence>
<proteinExistence type="predicted"/>
<evidence type="ECO:0000259" key="1">
    <source>
        <dbReference type="Pfam" id="PF09346"/>
    </source>
</evidence>
<sequence length="107" mass="11215">MLPPIPAQYTAFLAAHGAFEGFTTGEGRPGYVALWPMAEINGNNADIQVQDYAPGFVAFAGDGGGEVLAFDASGAVFLLPMVGVEPQYAIKIADSFAELEARFEIAS</sequence>
<organism evidence="2 3">
    <name type="scientific">Roseateles paludis</name>
    <dbReference type="NCBI Taxonomy" id="3145238"/>
    <lineage>
        <taxon>Bacteria</taxon>
        <taxon>Pseudomonadati</taxon>
        <taxon>Pseudomonadota</taxon>
        <taxon>Betaproteobacteria</taxon>
        <taxon>Burkholderiales</taxon>
        <taxon>Sphaerotilaceae</taxon>
        <taxon>Roseateles</taxon>
    </lineage>
</organism>
<dbReference type="InterPro" id="IPR037883">
    <property type="entry name" value="Knr4/Smi1-like_sf"/>
</dbReference>
<feature type="domain" description="Knr4/Smi1-like" evidence="1">
    <location>
        <begin position="5"/>
        <end position="99"/>
    </location>
</feature>
<name>A0ABV0FXF3_9BURK</name>
<dbReference type="Pfam" id="PF09346">
    <property type="entry name" value="SMI1_KNR4"/>
    <property type="match status" value="1"/>
</dbReference>